<reference evidence="4" key="1">
    <citation type="submission" date="2025-08" db="UniProtKB">
        <authorList>
            <consortium name="Ensembl"/>
        </authorList>
    </citation>
    <scope>IDENTIFICATION</scope>
</reference>
<dbReference type="Pfam" id="PF01302">
    <property type="entry name" value="CAP_GLY"/>
    <property type="match status" value="2"/>
</dbReference>
<dbReference type="PROSITE" id="PS50088">
    <property type="entry name" value="ANK_REPEAT"/>
    <property type="match status" value="1"/>
</dbReference>
<dbReference type="SUPFAM" id="SSF74924">
    <property type="entry name" value="Cap-Gly domain"/>
    <property type="match status" value="2"/>
</dbReference>
<dbReference type="Pfam" id="PF12796">
    <property type="entry name" value="Ank_2"/>
    <property type="match status" value="1"/>
</dbReference>
<dbReference type="AlphaFoldDB" id="A0A8C4ZRJ3"/>
<dbReference type="SMART" id="SM00248">
    <property type="entry name" value="ANK"/>
    <property type="match status" value="3"/>
</dbReference>
<feature type="repeat" description="ANK" evidence="1">
    <location>
        <begin position="207"/>
        <end position="239"/>
    </location>
</feature>
<accession>A0A8C4ZRJ3</accession>
<dbReference type="InterPro" id="IPR036770">
    <property type="entry name" value="Ankyrin_rpt-contain_sf"/>
</dbReference>
<name>A0A8C4ZRJ3_GADMO</name>
<evidence type="ECO:0000256" key="2">
    <source>
        <dbReference type="SAM" id="MobiDB-lite"/>
    </source>
</evidence>
<dbReference type="PANTHER" id="PTHR18916:SF32">
    <property type="entry name" value="CAP-GLY DOMAIN-CONTAINING LINKER PROTEIN 4"/>
    <property type="match status" value="1"/>
</dbReference>
<feature type="domain" description="CAP-Gly" evidence="3">
    <location>
        <begin position="449"/>
        <end position="491"/>
    </location>
</feature>
<proteinExistence type="predicted"/>
<dbReference type="InterPro" id="IPR036859">
    <property type="entry name" value="CAP-Gly_dom_sf"/>
</dbReference>
<reference evidence="4" key="2">
    <citation type="submission" date="2025-09" db="UniProtKB">
        <authorList>
            <consortium name="Ensembl"/>
        </authorList>
    </citation>
    <scope>IDENTIFICATION</scope>
</reference>
<feature type="region of interest" description="Disordered" evidence="2">
    <location>
        <begin position="1"/>
        <end position="22"/>
    </location>
</feature>
<evidence type="ECO:0000313" key="5">
    <source>
        <dbReference type="Proteomes" id="UP000694546"/>
    </source>
</evidence>
<dbReference type="InterPro" id="IPR000938">
    <property type="entry name" value="CAP-Gly_domain"/>
</dbReference>
<dbReference type="GeneTree" id="ENSGT00940000157706"/>
<dbReference type="PROSITE" id="PS00845">
    <property type="entry name" value="CAP_GLY_1"/>
    <property type="match status" value="2"/>
</dbReference>
<protein>
    <recommendedName>
        <fullName evidence="3">CAP-Gly domain-containing protein</fullName>
    </recommendedName>
</protein>
<dbReference type="Proteomes" id="UP000694546">
    <property type="component" value="Chromosome 5"/>
</dbReference>
<sequence>MFFFPSPCAASGPQGEMTKEDVPEPLEGRDSVLGHHARLSAHLQNSGPQQAVIHQVASAPMPSDCEFSFFDPSDHQCREILLDPNTTVPELFAVLRQWVPQVQKNVDLIGSEILKRGCGVNDRDGLTDMSLLHYCCKAGAPGIGDADTAASFARHLLALGGQPNLRSRWTNMRALHYAAYFDVPQLIRVVLQASQPGDVDATCSDFDFGTALHIAASNLCTSAVRCLLDLGANPAFKNERGQRPADVVPDPLNMPLEMADAAGVAKELHALLRETLPRICSPVHLGPPSPPPALSDRARAQLGTLGIRLGDRVVIAGQKVGTLRFCGSTEFSGGLWAGVELELAEGKNDGSVAGVQYFTCQNKHGIFAPLSKISKRSERRQSHTPRATLPPRPPRRLDLSRVTSKVNTGPRSRTPSASSSVFEGPDVHVGERVLVVGQRAGAALVRYVGAADFAAGLWLGLELRAPRGKNDGAVGGRRYFTCRPGHGVLVRPSRVTHRGVNGARLVDDIS</sequence>
<feature type="compositionally biased region" description="Polar residues" evidence="2">
    <location>
        <begin position="402"/>
        <end position="421"/>
    </location>
</feature>
<dbReference type="SMART" id="SM01052">
    <property type="entry name" value="CAP_GLY"/>
    <property type="match status" value="2"/>
</dbReference>
<evidence type="ECO:0000259" key="3">
    <source>
        <dbReference type="PROSITE" id="PS50245"/>
    </source>
</evidence>
<dbReference type="InterPro" id="IPR002110">
    <property type="entry name" value="Ankyrin_rpt"/>
</dbReference>
<dbReference type="SUPFAM" id="SSF48403">
    <property type="entry name" value="Ankyrin repeat"/>
    <property type="match status" value="1"/>
</dbReference>
<evidence type="ECO:0000313" key="4">
    <source>
        <dbReference type="Ensembl" id="ENSGMOP00000019146.2"/>
    </source>
</evidence>
<keyword evidence="1" id="KW-0040">ANK repeat</keyword>
<dbReference type="Ensembl" id="ENSGMOT00000019608.2">
    <property type="protein sequence ID" value="ENSGMOP00000019146.2"/>
    <property type="gene ID" value="ENSGMOG00000017793.2"/>
</dbReference>
<dbReference type="PROSITE" id="PS50245">
    <property type="entry name" value="CAP_GLY_2"/>
    <property type="match status" value="2"/>
</dbReference>
<organism evidence="4 5">
    <name type="scientific">Gadus morhua</name>
    <name type="common">Atlantic cod</name>
    <dbReference type="NCBI Taxonomy" id="8049"/>
    <lineage>
        <taxon>Eukaryota</taxon>
        <taxon>Metazoa</taxon>
        <taxon>Chordata</taxon>
        <taxon>Craniata</taxon>
        <taxon>Vertebrata</taxon>
        <taxon>Euteleostomi</taxon>
        <taxon>Actinopterygii</taxon>
        <taxon>Neopterygii</taxon>
        <taxon>Teleostei</taxon>
        <taxon>Neoteleostei</taxon>
        <taxon>Acanthomorphata</taxon>
        <taxon>Zeiogadaria</taxon>
        <taxon>Gadariae</taxon>
        <taxon>Gadiformes</taxon>
        <taxon>Gadoidei</taxon>
        <taxon>Gadidae</taxon>
        <taxon>Gadus</taxon>
    </lineage>
</organism>
<keyword evidence="5" id="KW-1185">Reference proteome</keyword>
<gene>
    <name evidence="4" type="primary">clip4</name>
</gene>
<dbReference type="Gene3D" id="1.25.40.20">
    <property type="entry name" value="Ankyrin repeat-containing domain"/>
    <property type="match status" value="1"/>
</dbReference>
<dbReference type="PANTHER" id="PTHR18916">
    <property type="entry name" value="DYNACTIN 1-RELATED MICROTUBULE-BINDING"/>
    <property type="match status" value="1"/>
</dbReference>
<feature type="domain" description="CAP-Gly" evidence="3">
    <location>
        <begin position="327"/>
        <end position="369"/>
    </location>
</feature>
<evidence type="ECO:0000256" key="1">
    <source>
        <dbReference type="PROSITE-ProRule" id="PRU00023"/>
    </source>
</evidence>
<feature type="region of interest" description="Disordered" evidence="2">
    <location>
        <begin position="371"/>
        <end position="422"/>
    </location>
</feature>
<dbReference type="Gene3D" id="2.30.30.190">
    <property type="entry name" value="CAP Gly-rich-like domain"/>
    <property type="match status" value="2"/>
</dbReference>